<dbReference type="Gene3D" id="3.90.226.10">
    <property type="entry name" value="2-enoyl-CoA Hydratase, Chain A, domain 1"/>
    <property type="match status" value="1"/>
</dbReference>
<dbReference type="InterPro" id="IPR023562">
    <property type="entry name" value="ClpP/TepA"/>
</dbReference>
<evidence type="ECO:0000256" key="3">
    <source>
        <dbReference type="ARBA" id="ARBA00022670"/>
    </source>
</evidence>
<accession>A0A8J6XNK6</accession>
<proteinExistence type="inferred from homology"/>
<dbReference type="PANTHER" id="PTHR10381">
    <property type="entry name" value="ATP-DEPENDENT CLP PROTEASE PROTEOLYTIC SUBUNIT"/>
    <property type="match status" value="1"/>
</dbReference>
<keyword evidence="4 7" id="KW-0378">Hydrolase</keyword>
<name>A0A8J6XNK6_9CYAN</name>
<dbReference type="GO" id="GO:0004252">
    <property type="term" value="F:serine-type endopeptidase activity"/>
    <property type="evidence" value="ECO:0007669"/>
    <property type="project" value="UniProtKB-UniRule"/>
</dbReference>
<dbReference type="EMBL" id="JACXAE010000076">
    <property type="protein sequence ID" value="MBD2775225.1"/>
    <property type="molecule type" value="Genomic_DNA"/>
</dbReference>
<comment type="similarity">
    <text evidence="1 7 8">Belongs to the peptidase S14 family.</text>
</comment>
<dbReference type="Pfam" id="PF00574">
    <property type="entry name" value="CLP_protease"/>
    <property type="match status" value="1"/>
</dbReference>
<dbReference type="GO" id="GO:0005737">
    <property type="term" value="C:cytoplasm"/>
    <property type="evidence" value="ECO:0007669"/>
    <property type="project" value="UniProtKB-SubCell"/>
</dbReference>
<dbReference type="RefSeq" id="WP_190833328.1">
    <property type="nucleotide sequence ID" value="NZ_CAWPPI010000076.1"/>
</dbReference>
<dbReference type="PRINTS" id="PR00127">
    <property type="entry name" value="CLPPROTEASEP"/>
</dbReference>
<sequence>MNLQHQSNLPFVIQASDKGERTFDIYSRLLVERIIFLRGELTDETANLIVAQMLYLDAEAPEKDITLYINCSGGEVMAAMAIYDAINQIRSEVCTVCIGNAVAIGALLLSSGTRGKRYALPNARITIRQPSGGTQGKASDIEVAAREILYLRESINRILAINTGQSKERIERDSERDFFMSAEEAQAYGLIDSIIKRTPTPI</sequence>
<keyword evidence="10" id="KW-1185">Reference proteome</keyword>
<evidence type="ECO:0000256" key="8">
    <source>
        <dbReference type="RuleBase" id="RU003567"/>
    </source>
</evidence>
<dbReference type="GO" id="GO:0006515">
    <property type="term" value="P:protein quality control for misfolded or incompletely synthesized proteins"/>
    <property type="evidence" value="ECO:0007669"/>
    <property type="project" value="TreeGrafter"/>
</dbReference>
<evidence type="ECO:0000256" key="1">
    <source>
        <dbReference type="ARBA" id="ARBA00007039"/>
    </source>
</evidence>
<dbReference type="PANTHER" id="PTHR10381:SF70">
    <property type="entry name" value="ATP-DEPENDENT CLP PROTEASE PROTEOLYTIC SUBUNIT"/>
    <property type="match status" value="1"/>
</dbReference>
<organism evidence="9 10">
    <name type="scientific">Iningainema tapete BLCC-T55</name>
    <dbReference type="NCBI Taxonomy" id="2748662"/>
    <lineage>
        <taxon>Bacteria</taxon>
        <taxon>Bacillati</taxon>
        <taxon>Cyanobacteriota</taxon>
        <taxon>Cyanophyceae</taxon>
        <taxon>Nostocales</taxon>
        <taxon>Scytonemataceae</taxon>
        <taxon>Iningainema tapete</taxon>
    </lineage>
</organism>
<evidence type="ECO:0000256" key="5">
    <source>
        <dbReference type="ARBA" id="ARBA00022825"/>
    </source>
</evidence>
<comment type="caution">
    <text evidence="7">Lacks conserved residue(s) required for the propagation of feature annotation.</text>
</comment>
<evidence type="ECO:0000256" key="6">
    <source>
        <dbReference type="ARBA" id="ARBA00034021"/>
    </source>
</evidence>
<comment type="catalytic activity">
    <reaction evidence="6 7">
        <text>Hydrolysis of proteins to small peptides in the presence of ATP and magnesium. alpha-casein is the usual test substrate. In the absence of ATP, only oligopeptides shorter than five residues are hydrolyzed (such as succinyl-Leu-Tyr-|-NHMec, and Leu-Tyr-Leu-|-Tyr-Trp, in which cleavage of the -Tyr-|-Leu- and -Tyr-|-Trp bonds also occurs).</text>
        <dbReference type="EC" id="3.4.21.92"/>
    </reaction>
</comment>
<dbReference type="AlphaFoldDB" id="A0A8J6XNK6"/>
<dbReference type="GO" id="GO:0009368">
    <property type="term" value="C:endopeptidase Clp complex"/>
    <property type="evidence" value="ECO:0007669"/>
    <property type="project" value="TreeGrafter"/>
</dbReference>
<evidence type="ECO:0000256" key="2">
    <source>
        <dbReference type="ARBA" id="ARBA00022490"/>
    </source>
</evidence>
<gene>
    <name evidence="7" type="primary">clpP</name>
    <name evidence="9" type="ORF">ICL16_24980</name>
</gene>
<dbReference type="GO" id="GO:0004176">
    <property type="term" value="F:ATP-dependent peptidase activity"/>
    <property type="evidence" value="ECO:0007669"/>
    <property type="project" value="InterPro"/>
</dbReference>
<comment type="subcellular location">
    <subcellularLocation>
        <location evidence="7">Cytoplasm</location>
    </subcellularLocation>
</comment>
<dbReference type="CDD" id="cd07017">
    <property type="entry name" value="S14_ClpP_2"/>
    <property type="match status" value="1"/>
</dbReference>
<evidence type="ECO:0000313" key="10">
    <source>
        <dbReference type="Proteomes" id="UP000629098"/>
    </source>
</evidence>
<dbReference type="FunFam" id="3.90.226.10:FF:000001">
    <property type="entry name" value="ATP-dependent Clp protease proteolytic subunit"/>
    <property type="match status" value="1"/>
</dbReference>
<dbReference type="SUPFAM" id="SSF52096">
    <property type="entry name" value="ClpP/crotonase"/>
    <property type="match status" value="1"/>
</dbReference>
<evidence type="ECO:0000256" key="7">
    <source>
        <dbReference type="HAMAP-Rule" id="MF_00444"/>
    </source>
</evidence>
<dbReference type="Proteomes" id="UP000629098">
    <property type="component" value="Unassembled WGS sequence"/>
</dbReference>
<reference evidence="9" key="1">
    <citation type="submission" date="2020-09" db="EMBL/GenBank/DDBJ databases">
        <title>Iningainema tapete sp. nov. (Scytonemataceae, Cyanobacteria) from greenhouses in central Florida (USA) produces two types of nodularin with biosynthetic potential for microcystin-LR and anabaenopeptins.</title>
        <authorList>
            <person name="Berthold D.E."/>
            <person name="Lefler F.W."/>
            <person name="Huang I.-S."/>
            <person name="Abdulla H."/>
            <person name="Zimba P.V."/>
            <person name="Laughinghouse H.D. IV."/>
        </authorList>
    </citation>
    <scope>NUCLEOTIDE SEQUENCE</scope>
    <source>
        <strain evidence="9">BLCCT55</strain>
    </source>
</reference>
<comment type="subunit">
    <text evidence="7">Fourteen ClpP subunits assemble into 2 heptameric rings which stack back to back to give a disk-like structure with a central cavity, resembling the structure of eukaryotic proteasomes.</text>
</comment>
<dbReference type="NCBIfam" id="NF001368">
    <property type="entry name" value="PRK00277.1"/>
    <property type="match status" value="1"/>
</dbReference>
<evidence type="ECO:0000313" key="9">
    <source>
        <dbReference type="EMBL" id="MBD2775225.1"/>
    </source>
</evidence>
<comment type="caution">
    <text evidence="9">The sequence shown here is derived from an EMBL/GenBank/DDBJ whole genome shotgun (WGS) entry which is preliminary data.</text>
</comment>
<keyword evidence="5 7" id="KW-0720">Serine protease</keyword>
<keyword evidence="3 7" id="KW-0645">Protease</keyword>
<dbReference type="InterPro" id="IPR001907">
    <property type="entry name" value="ClpP"/>
</dbReference>
<keyword evidence="2 7" id="KW-0963">Cytoplasm</keyword>
<dbReference type="InterPro" id="IPR029045">
    <property type="entry name" value="ClpP/crotonase-like_dom_sf"/>
</dbReference>
<comment type="function">
    <text evidence="7">Cleaves peptides in various proteins in a process that requires ATP hydrolysis. Has a chymotrypsin-like activity. Plays a major role in the degradation of misfolded proteins.</text>
</comment>
<dbReference type="GO" id="GO:0051117">
    <property type="term" value="F:ATPase binding"/>
    <property type="evidence" value="ECO:0007669"/>
    <property type="project" value="TreeGrafter"/>
</dbReference>
<dbReference type="NCBIfam" id="NF009205">
    <property type="entry name" value="PRK12553.1"/>
    <property type="match status" value="1"/>
</dbReference>
<dbReference type="HAMAP" id="MF_00444">
    <property type="entry name" value="ClpP"/>
    <property type="match status" value="1"/>
</dbReference>
<evidence type="ECO:0000256" key="4">
    <source>
        <dbReference type="ARBA" id="ARBA00022801"/>
    </source>
</evidence>
<dbReference type="EC" id="3.4.21.92" evidence="7"/>
<protein>
    <recommendedName>
        <fullName evidence="7 8">ATP-dependent Clp protease proteolytic subunit</fullName>
        <ecNumber evidence="7">3.4.21.92</ecNumber>
    </recommendedName>
    <alternativeName>
        <fullName evidence="7">Endopeptidase Clp</fullName>
    </alternativeName>
</protein>